<proteinExistence type="predicted"/>
<evidence type="ECO:0000256" key="1">
    <source>
        <dbReference type="ARBA" id="ARBA00004251"/>
    </source>
</evidence>
<evidence type="ECO:0000256" key="2">
    <source>
        <dbReference type="ARBA" id="ARBA00022460"/>
    </source>
</evidence>
<dbReference type="InterPro" id="IPR056953">
    <property type="entry name" value="CUT_N"/>
</dbReference>
<dbReference type="PANTHER" id="PTHR22907:SF54">
    <property type="entry name" value="GH04558P"/>
    <property type="match status" value="1"/>
</dbReference>
<evidence type="ECO:0000259" key="8">
    <source>
        <dbReference type="PROSITE" id="PS51034"/>
    </source>
</evidence>
<dbReference type="GO" id="GO:0005886">
    <property type="term" value="C:plasma membrane"/>
    <property type="evidence" value="ECO:0007669"/>
    <property type="project" value="UniProtKB-SubCell"/>
</dbReference>
<dbReference type="Proteomes" id="UP000502823">
    <property type="component" value="Unassembled WGS sequence"/>
</dbReference>
<organism evidence="9 10">
    <name type="scientific">Coptotermes formosanus</name>
    <name type="common">Formosan subterranean termite</name>
    <dbReference type="NCBI Taxonomy" id="36987"/>
    <lineage>
        <taxon>Eukaryota</taxon>
        <taxon>Metazoa</taxon>
        <taxon>Ecdysozoa</taxon>
        <taxon>Arthropoda</taxon>
        <taxon>Hexapoda</taxon>
        <taxon>Insecta</taxon>
        <taxon>Pterygota</taxon>
        <taxon>Neoptera</taxon>
        <taxon>Polyneoptera</taxon>
        <taxon>Dictyoptera</taxon>
        <taxon>Blattodea</taxon>
        <taxon>Blattoidea</taxon>
        <taxon>Termitoidae</taxon>
        <taxon>Rhinotermitidae</taxon>
        <taxon>Coptotermes</taxon>
    </lineage>
</organism>
<feature type="non-terminal residue" evidence="9">
    <location>
        <position position="313"/>
    </location>
</feature>
<accession>A0A6L2PJS1</accession>
<dbReference type="Gene3D" id="2.60.40.4100">
    <property type="entry name" value="Zona pellucida, ZP-C domain"/>
    <property type="match status" value="1"/>
</dbReference>
<sequence>MKVARLSALLTGRLYPAGNIPGSHSATERIMSMKNSNDTIGNGTRDLSVCSAVPQPTAPQRWAERAPEVAQDLRIDCNSNEIWVAVKTLSGIFNGMIYPKGLSKNSSCMAEFIHQRSPVRYRLPLRSCNTMSTDLSDGGIEYFNTIVVQPHLKLVTNQGRGFHIRCRYTTKDKTISNNVNVSMMDATKLTATAPMPGCTMKIFYGDPSLHEVAENVKIGDPLTLVISIDQQDVYGLRVSDCLVRDGLGWGEQRLINEEGCPIDGEIMGQFQYSPSKTVASVHFQAHKFPYTASVYYQCNVRLCIKADHGCDDV</sequence>
<evidence type="ECO:0000313" key="9">
    <source>
        <dbReference type="EMBL" id="GFG31442.1"/>
    </source>
</evidence>
<evidence type="ECO:0000256" key="4">
    <source>
        <dbReference type="ARBA" id="ARBA00022692"/>
    </source>
</evidence>
<dbReference type="EMBL" id="BLKM01004458">
    <property type="protein sequence ID" value="GFG31442.1"/>
    <property type="molecule type" value="Genomic_DNA"/>
</dbReference>
<dbReference type="InParanoid" id="A0A6L2PJS1"/>
<keyword evidence="10" id="KW-1185">Reference proteome</keyword>
<dbReference type="PROSITE" id="PS51034">
    <property type="entry name" value="ZP_2"/>
    <property type="match status" value="1"/>
</dbReference>
<evidence type="ECO:0000256" key="3">
    <source>
        <dbReference type="ARBA" id="ARBA00022475"/>
    </source>
</evidence>
<dbReference type="InterPro" id="IPR057475">
    <property type="entry name" value="CUT_C"/>
</dbReference>
<evidence type="ECO:0000256" key="6">
    <source>
        <dbReference type="ARBA" id="ARBA00022989"/>
    </source>
</evidence>
<dbReference type="InterPro" id="IPR001507">
    <property type="entry name" value="ZP_dom"/>
</dbReference>
<dbReference type="PANTHER" id="PTHR22907">
    <property type="entry name" value="GH04558P"/>
    <property type="match status" value="1"/>
</dbReference>
<dbReference type="Pfam" id="PF25057">
    <property type="entry name" value="CUT_N"/>
    <property type="match status" value="1"/>
</dbReference>
<comment type="subcellular location">
    <subcellularLocation>
        <location evidence="1">Cell membrane</location>
        <topology evidence="1">Single-pass type I membrane protein</topology>
    </subcellularLocation>
</comment>
<dbReference type="GO" id="GO:0042302">
    <property type="term" value="F:structural constituent of cuticle"/>
    <property type="evidence" value="ECO:0007669"/>
    <property type="project" value="UniProtKB-KW"/>
</dbReference>
<keyword evidence="7" id="KW-0472">Membrane</keyword>
<feature type="domain" description="ZP" evidence="8">
    <location>
        <begin position="76"/>
        <end position="313"/>
    </location>
</feature>
<name>A0A6L2PJS1_COPFO</name>
<dbReference type="InterPro" id="IPR042235">
    <property type="entry name" value="ZP-C_dom"/>
</dbReference>
<dbReference type="FunCoup" id="A0A6L2PJS1">
    <property type="interactions" value="4"/>
</dbReference>
<evidence type="ECO:0000256" key="5">
    <source>
        <dbReference type="ARBA" id="ARBA00022729"/>
    </source>
</evidence>
<comment type="caution">
    <text evidence="9">The sequence shown here is derived from an EMBL/GenBank/DDBJ whole genome shotgun (WGS) entry which is preliminary data.</text>
</comment>
<gene>
    <name evidence="9" type="ORF">Cfor_11939</name>
</gene>
<keyword evidence="2" id="KW-0193">Cuticle</keyword>
<evidence type="ECO:0000313" key="10">
    <source>
        <dbReference type="Proteomes" id="UP000502823"/>
    </source>
</evidence>
<keyword evidence="6" id="KW-1133">Transmembrane helix</keyword>
<dbReference type="InterPro" id="IPR051962">
    <property type="entry name" value="Cuticlin"/>
</dbReference>
<dbReference type="AlphaFoldDB" id="A0A6L2PJS1"/>
<protein>
    <recommendedName>
        <fullName evidence="8">ZP domain-containing protein</fullName>
    </recommendedName>
</protein>
<dbReference type="Pfam" id="PF25301">
    <property type="entry name" value="CUT_C"/>
    <property type="match status" value="1"/>
</dbReference>
<dbReference type="OrthoDB" id="6139674at2759"/>
<evidence type="ECO:0000256" key="7">
    <source>
        <dbReference type="ARBA" id="ARBA00023136"/>
    </source>
</evidence>
<keyword evidence="5" id="KW-0732">Signal</keyword>
<dbReference type="SMART" id="SM00241">
    <property type="entry name" value="ZP"/>
    <property type="match status" value="1"/>
</dbReference>
<keyword evidence="3" id="KW-1003">Cell membrane</keyword>
<reference evidence="10" key="1">
    <citation type="submission" date="2020-01" db="EMBL/GenBank/DDBJ databases">
        <title>Draft genome sequence of the Termite Coptotermes fromosanus.</title>
        <authorList>
            <person name="Itakura S."/>
            <person name="Yosikawa Y."/>
            <person name="Umezawa K."/>
        </authorList>
    </citation>
    <scope>NUCLEOTIDE SEQUENCE [LARGE SCALE GENOMIC DNA]</scope>
</reference>
<keyword evidence="4" id="KW-0812">Transmembrane</keyword>